<dbReference type="InterPro" id="IPR017441">
    <property type="entry name" value="Protein_kinase_ATP_BS"/>
</dbReference>
<dbReference type="FunFam" id="3.30.200.20:FF:000178">
    <property type="entry name" value="serine/threonine-protein kinase PBS1-like"/>
    <property type="match status" value="1"/>
</dbReference>
<evidence type="ECO:0000313" key="11">
    <source>
        <dbReference type="EnsemblPlants" id="QL02p098305:mrna:CDS:1"/>
    </source>
</evidence>
<dbReference type="SUPFAM" id="SSF56112">
    <property type="entry name" value="Protein kinase-like (PK-like)"/>
    <property type="match status" value="1"/>
</dbReference>
<evidence type="ECO:0000256" key="4">
    <source>
        <dbReference type="ARBA" id="ARBA00022729"/>
    </source>
</evidence>
<proteinExistence type="predicted"/>
<dbReference type="InterPro" id="IPR000719">
    <property type="entry name" value="Prot_kinase_dom"/>
</dbReference>
<keyword evidence="3" id="KW-0812">Transmembrane</keyword>
<keyword evidence="7" id="KW-1133">Transmembrane helix</keyword>
<dbReference type="PROSITE" id="PS50011">
    <property type="entry name" value="PROTEIN_KINASE_DOM"/>
    <property type="match status" value="1"/>
</dbReference>
<organism evidence="11 12">
    <name type="scientific">Quercus lobata</name>
    <name type="common">Valley oak</name>
    <dbReference type="NCBI Taxonomy" id="97700"/>
    <lineage>
        <taxon>Eukaryota</taxon>
        <taxon>Viridiplantae</taxon>
        <taxon>Streptophyta</taxon>
        <taxon>Embryophyta</taxon>
        <taxon>Tracheophyta</taxon>
        <taxon>Spermatophyta</taxon>
        <taxon>Magnoliopsida</taxon>
        <taxon>eudicotyledons</taxon>
        <taxon>Gunneridae</taxon>
        <taxon>Pentapetalae</taxon>
        <taxon>rosids</taxon>
        <taxon>fabids</taxon>
        <taxon>Fagales</taxon>
        <taxon>Fagaceae</taxon>
        <taxon>Quercus</taxon>
    </lineage>
</organism>
<dbReference type="InParanoid" id="A0A7N2L2L8"/>
<evidence type="ECO:0000256" key="3">
    <source>
        <dbReference type="ARBA" id="ARBA00022692"/>
    </source>
</evidence>
<reference evidence="12" key="1">
    <citation type="journal article" date="2016" name="G3 (Bethesda)">
        <title>First Draft Assembly and Annotation of the Genome of a California Endemic Oak Quercus lobata Nee (Fagaceae).</title>
        <authorList>
            <person name="Sork V.L."/>
            <person name="Fitz-Gibbon S.T."/>
            <person name="Puiu D."/>
            <person name="Crepeau M."/>
            <person name="Gugger P.F."/>
            <person name="Sherman R."/>
            <person name="Stevens K."/>
            <person name="Langley C.H."/>
            <person name="Pellegrini M."/>
            <person name="Salzberg S.L."/>
        </authorList>
    </citation>
    <scope>NUCLEOTIDE SEQUENCE [LARGE SCALE GENOMIC DNA]</scope>
    <source>
        <strain evidence="12">cv. SW786</strain>
    </source>
</reference>
<keyword evidence="8" id="KW-0472">Membrane</keyword>
<evidence type="ECO:0000256" key="7">
    <source>
        <dbReference type="ARBA" id="ARBA00022989"/>
    </source>
</evidence>
<dbReference type="PANTHER" id="PTHR47974:SF9">
    <property type="entry name" value="RECEPTOR-LIKE SERINE_THREONINE-PROTEIN KINASE"/>
    <property type="match status" value="1"/>
</dbReference>
<dbReference type="Proteomes" id="UP000594261">
    <property type="component" value="Chromosome 2"/>
</dbReference>
<dbReference type="PANTHER" id="PTHR47974">
    <property type="entry name" value="OS07G0415500 PROTEIN"/>
    <property type="match status" value="1"/>
</dbReference>
<dbReference type="AlphaFoldDB" id="A0A7N2L2L8"/>
<evidence type="ECO:0000256" key="1">
    <source>
        <dbReference type="ARBA" id="ARBA00004167"/>
    </source>
</evidence>
<keyword evidence="12" id="KW-1185">Reference proteome</keyword>
<evidence type="ECO:0000256" key="6">
    <source>
        <dbReference type="ARBA" id="ARBA00022840"/>
    </source>
</evidence>
<dbReference type="InterPro" id="IPR011009">
    <property type="entry name" value="Kinase-like_dom_sf"/>
</dbReference>
<dbReference type="InterPro" id="IPR001245">
    <property type="entry name" value="Ser-Thr/Tyr_kinase_cat_dom"/>
</dbReference>
<evidence type="ECO:0000259" key="10">
    <source>
        <dbReference type="PROSITE" id="PS50011"/>
    </source>
</evidence>
<evidence type="ECO:0000313" key="12">
    <source>
        <dbReference type="Proteomes" id="UP000594261"/>
    </source>
</evidence>
<dbReference type="Pfam" id="PF07714">
    <property type="entry name" value="PK_Tyr_Ser-Thr"/>
    <property type="match status" value="1"/>
</dbReference>
<sequence length="136" mass="15391">MDKFLNDMEKEKPIKFTSVQLRIAKNNFAYLLGSGGFGSVYKGIFGNGDIVAVKLLNGNSDKRIEDQFKAEVSTIGRVHHFNLVRLYGFCFEKDLRALVYEYMVNGSLDKYLFQENKILGFEKLHEIAVGTARGIA</sequence>
<dbReference type="PROSITE" id="PS00107">
    <property type="entry name" value="PROTEIN_KINASE_ATP"/>
    <property type="match status" value="1"/>
</dbReference>
<dbReference type="Gene3D" id="3.30.200.20">
    <property type="entry name" value="Phosphorylase Kinase, domain 1"/>
    <property type="match status" value="1"/>
</dbReference>
<comment type="subcellular location">
    <subcellularLocation>
        <location evidence="1">Membrane</location>
        <topology evidence="1">Single-pass membrane protein</topology>
    </subcellularLocation>
</comment>
<dbReference type="EnsemblPlants" id="QL02p098305:mrna">
    <property type="protein sequence ID" value="QL02p098305:mrna:CDS:1"/>
    <property type="gene ID" value="QL02p098305"/>
</dbReference>
<protein>
    <recommendedName>
        <fullName evidence="10">Protein kinase domain-containing protein</fullName>
    </recommendedName>
</protein>
<dbReference type="GO" id="GO:0005524">
    <property type="term" value="F:ATP binding"/>
    <property type="evidence" value="ECO:0007669"/>
    <property type="project" value="UniProtKB-UniRule"/>
</dbReference>
<dbReference type="GO" id="GO:0016020">
    <property type="term" value="C:membrane"/>
    <property type="evidence" value="ECO:0007669"/>
    <property type="project" value="UniProtKB-SubCell"/>
</dbReference>
<evidence type="ECO:0000256" key="5">
    <source>
        <dbReference type="ARBA" id="ARBA00022741"/>
    </source>
</evidence>
<reference evidence="11" key="2">
    <citation type="submission" date="2021-01" db="UniProtKB">
        <authorList>
            <consortium name="EnsemblPlants"/>
        </authorList>
    </citation>
    <scope>IDENTIFICATION</scope>
</reference>
<feature type="domain" description="Protein kinase" evidence="10">
    <location>
        <begin position="26"/>
        <end position="136"/>
    </location>
</feature>
<dbReference type="Gramene" id="QL02p098305:mrna">
    <property type="protein sequence ID" value="QL02p098305:mrna:CDS:1"/>
    <property type="gene ID" value="QL02p098305"/>
</dbReference>
<keyword evidence="6 9" id="KW-0067">ATP-binding</keyword>
<keyword evidence="2" id="KW-0808">Transferase</keyword>
<keyword evidence="4" id="KW-0732">Signal</keyword>
<evidence type="ECO:0000256" key="8">
    <source>
        <dbReference type="ARBA" id="ARBA00023136"/>
    </source>
</evidence>
<dbReference type="GO" id="GO:0004672">
    <property type="term" value="F:protein kinase activity"/>
    <property type="evidence" value="ECO:0007669"/>
    <property type="project" value="InterPro"/>
</dbReference>
<evidence type="ECO:0000256" key="9">
    <source>
        <dbReference type="PROSITE-ProRule" id="PRU10141"/>
    </source>
</evidence>
<accession>A0A7N2L2L8</accession>
<feature type="binding site" evidence="9">
    <location>
        <position position="54"/>
    </location>
    <ligand>
        <name>ATP</name>
        <dbReference type="ChEBI" id="CHEBI:30616"/>
    </ligand>
</feature>
<dbReference type="OMA" id="HEECQLK"/>
<evidence type="ECO:0000256" key="2">
    <source>
        <dbReference type="ARBA" id="ARBA00022679"/>
    </source>
</evidence>
<keyword evidence="5 9" id="KW-0547">Nucleotide-binding</keyword>
<name>A0A7N2L2L8_QUELO</name>